<feature type="region of interest" description="Disordered" evidence="1">
    <location>
        <begin position="129"/>
        <end position="162"/>
    </location>
</feature>
<name>A0A2B4S8K7_STYPI</name>
<evidence type="ECO:0000256" key="1">
    <source>
        <dbReference type="SAM" id="MobiDB-lite"/>
    </source>
</evidence>
<proteinExistence type="predicted"/>
<dbReference type="AlphaFoldDB" id="A0A2B4S8K7"/>
<evidence type="ECO:0000313" key="2">
    <source>
        <dbReference type="EMBL" id="PFX24862.1"/>
    </source>
</evidence>
<protein>
    <submittedName>
        <fullName evidence="2">Uncharacterized protein</fullName>
    </submittedName>
</protein>
<sequence>MLDGTASLSAFTSGTNCERVTFAEIFLRKKLEDKGKQIEQRSKLDKEVVQLKFKGNQKQFELNAELDTIFENMATESESIEPNLSQIKKLSQERRQRIRKRQKLIKIADKSKDGWQVVAEYESDELASGSEDEKRLKKAREATSRKRRQKEQLSSDRGKKPRITLGADSQLFVVRKRASSLLCMFICEHINH</sequence>
<feature type="compositionally biased region" description="Basic and acidic residues" evidence="1">
    <location>
        <begin position="131"/>
        <end position="158"/>
    </location>
</feature>
<accession>A0A2B4S8K7</accession>
<organism evidence="2 3">
    <name type="scientific">Stylophora pistillata</name>
    <name type="common">Smooth cauliflower coral</name>
    <dbReference type="NCBI Taxonomy" id="50429"/>
    <lineage>
        <taxon>Eukaryota</taxon>
        <taxon>Metazoa</taxon>
        <taxon>Cnidaria</taxon>
        <taxon>Anthozoa</taxon>
        <taxon>Hexacorallia</taxon>
        <taxon>Scleractinia</taxon>
        <taxon>Astrocoeniina</taxon>
        <taxon>Pocilloporidae</taxon>
        <taxon>Stylophora</taxon>
    </lineage>
</organism>
<dbReference type="EMBL" id="LSMT01000165">
    <property type="protein sequence ID" value="PFX24862.1"/>
    <property type="molecule type" value="Genomic_DNA"/>
</dbReference>
<reference evidence="3" key="1">
    <citation type="journal article" date="2017" name="bioRxiv">
        <title>Comparative analysis of the genomes of Stylophora pistillata and Acropora digitifera provides evidence for extensive differences between species of corals.</title>
        <authorList>
            <person name="Voolstra C.R."/>
            <person name="Li Y."/>
            <person name="Liew Y.J."/>
            <person name="Baumgarten S."/>
            <person name="Zoccola D."/>
            <person name="Flot J.-F."/>
            <person name="Tambutte S."/>
            <person name="Allemand D."/>
            <person name="Aranda M."/>
        </authorList>
    </citation>
    <scope>NUCLEOTIDE SEQUENCE [LARGE SCALE GENOMIC DNA]</scope>
</reference>
<keyword evidence="3" id="KW-1185">Reference proteome</keyword>
<gene>
    <name evidence="2" type="ORF">AWC38_SpisGene10546</name>
</gene>
<dbReference type="Proteomes" id="UP000225706">
    <property type="component" value="Unassembled WGS sequence"/>
</dbReference>
<evidence type="ECO:0000313" key="3">
    <source>
        <dbReference type="Proteomes" id="UP000225706"/>
    </source>
</evidence>
<comment type="caution">
    <text evidence="2">The sequence shown here is derived from an EMBL/GenBank/DDBJ whole genome shotgun (WGS) entry which is preliminary data.</text>
</comment>